<evidence type="ECO:0000256" key="1">
    <source>
        <dbReference type="ARBA" id="ARBA00022801"/>
    </source>
</evidence>
<feature type="domain" description="Alpha/beta hydrolase fold-3" evidence="2">
    <location>
        <begin position="74"/>
        <end position="270"/>
    </location>
</feature>
<evidence type="ECO:0000313" key="3">
    <source>
        <dbReference type="EMBL" id="CAB3379923.1"/>
    </source>
</evidence>
<dbReference type="InterPro" id="IPR029058">
    <property type="entry name" value="AB_hydrolase_fold"/>
</dbReference>
<dbReference type="Gene3D" id="3.40.50.1820">
    <property type="entry name" value="alpha/beta hydrolase"/>
    <property type="match status" value="1"/>
</dbReference>
<proteinExistence type="predicted"/>
<dbReference type="InterPro" id="IPR013094">
    <property type="entry name" value="AB_hydrolase_3"/>
</dbReference>
<dbReference type="OrthoDB" id="433474at2759"/>
<protein>
    <recommendedName>
        <fullName evidence="2">Alpha/beta hydrolase fold-3 domain-containing protein</fullName>
    </recommendedName>
</protein>
<dbReference type="Proteomes" id="UP000494165">
    <property type="component" value="Unassembled WGS sequence"/>
</dbReference>
<accession>A0A8S1DIW4</accession>
<dbReference type="GO" id="GO:0004061">
    <property type="term" value="F:arylformamidase activity"/>
    <property type="evidence" value="ECO:0007669"/>
    <property type="project" value="TreeGrafter"/>
</dbReference>
<name>A0A8S1DIW4_9INSE</name>
<gene>
    <name evidence="3" type="ORF">CLODIP_2_CD06406</name>
</gene>
<organism evidence="3 4">
    <name type="scientific">Cloeon dipterum</name>
    <dbReference type="NCBI Taxonomy" id="197152"/>
    <lineage>
        <taxon>Eukaryota</taxon>
        <taxon>Metazoa</taxon>
        <taxon>Ecdysozoa</taxon>
        <taxon>Arthropoda</taxon>
        <taxon>Hexapoda</taxon>
        <taxon>Insecta</taxon>
        <taxon>Pterygota</taxon>
        <taxon>Palaeoptera</taxon>
        <taxon>Ephemeroptera</taxon>
        <taxon>Pisciforma</taxon>
        <taxon>Baetidae</taxon>
        <taxon>Cloeon</taxon>
    </lineage>
</organism>
<comment type="caution">
    <text evidence="3">The sequence shown here is derived from an EMBL/GenBank/DDBJ whole genome shotgun (WGS) entry which is preliminary data.</text>
</comment>
<dbReference type="AlphaFoldDB" id="A0A8S1DIW4"/>
<keyword evidence="1" id="KW-0378">Hydrolase</keyword>
<sequence>MVDEELERLYSPSRWSKRFDATQVIQHHVKVVSAESEISKSSIPNEIGLRYGPRPAQQYDLYGGESLPQNAPLFVYIHGGYWQELDRNISAYCVRPLARCGIRVAIVGYTLAPVAPLEEIVEEIRCALQVILDQANLSGCQCVWVGGHSAGAHLALSALFGLKTEEQASTAGLQLLRGLVLISGVYDLVPLIKTTVNTPLKLNEERAKALSPLVQLPGVRLAAWARRLHLLLAVGEHDSPAFIQQTQQLAQLLKGRVAGVEVLEVQGVDHFDIVENLRSDNHVLTKRLKELILDSKQH</sequence>
<dbReference type="InterPro" id="IPR050300">
    <property type="entry name" value="GDXG_lipolytic_enzyme"/>
</dbReference>
<evidence type="ECO:0000259" key="2">
    <source>
        <dbReference type="Pfam" id="PF07859"/>
    </source>
</evidence>
<keyword evidence="4" id="KW-1185">Reference proteome</keyword>
<dbReference type="PANTHER" id="PTHR48081">
    <property type="entry name" value="AB HYDROLASE SUPERFAMILY PROTEIN C4A8.06C"/>
    <property type="match status" value="1"/>
</dbReference>
<reference evidence="3 4" key="1">
    <citation type="submission" date="2020-04" db="EMBL/GenBank/DDBJ databases">
        <authorList>
            <person name="Alioto T."/>
            <person name="Alioto T."/>
            <person name="Gomez Garrido J."/>
        </authorList>
    </citation>
    <scope>NUCLEOTIDE SEQUENCE [LARGE SCALE GENOMIC DNA]</scope>
</reference>
<dbReference type="SUPFAM" id="SSF53474">
    <property type="entry name" value="alpha/beta-Hydrolases"/>
    <property type="match status" value="1"/>
</dbReference>
<evidence type="ECO:0000313" key="4">
    <source>
        <dbReference type="Proteomes" id="UP000494165"/>
    </source>
</evidence>
<dbReference type="Pfam" id="PF07859">
    <property type="entry name" value="Abhydrolase_3"/>
    <property type="match status" value="1"/>
</dbReference>
<dbReference type="EMBL" id="CADEPI010000197">
    <property type="protein sequence ID" value="CAB3379923.1"/>
    <property type="molecule type" value="Genomic_DNA"/>
</dbReference>
<dbReference type="PANTHER" id="PTHR48081:SF33">
    <property type="entry name" value="KYNURENINE FORMAMIDASE"/>
    <property type="match status" value="1"/>
</dbReference>